<evidence type="ECO:0000313" key="1">
    <source>
        <dbReference type="EMBL" id="QGH45127.1"/>
    </source>
</evidence>
<accession>A0A5Q2U9P1</accession>
<keyword evidence="2" id="KW-1185">Reference proteome</keyword>
<reference evidence="1 2" key="1">
    <citation type="submission" date="2019-09" db="EMBL/GenBank/DDBJ databases">
        <title>Bacteriophage as agents antimicrobiens.</title>
        <authorList>
            <person name="Lightbourn L."/>
            <person name="Amarillas L."/>
            <person name="Estrada M."/>
            <person name="Leon R."/>
            <person name="Figueroa L."/>
            <person name="Patron O."/>
            <person name="Leon J."/>
        </authorList>
    </citation>
    <scope>NUCLEOTIDE SEQUENCE [LARGE SCALE GENOMIC DNA]</scope>
</reference>
<dbReference type="EMBL" id="MN478376">
    <property type="protein sequence ID" value="QGH45127.1"/>
    <property type="molecule type" value="Genomic_DNA"/>
</dbReference>
<proteinExistence type="predicted"/>
<name>A0A5Q2U9P1_9CAUD</name>
<evidence type="ECO:0000313" key="2">
    <source>
        <dbReference type="Proteomes" id="UP000386225"/>
    </source>
</evidence>
<protein>
    <submittedName>
        <fullName evidence="1">Uncharacterized protein</fullName>
    </submittedName>
</protein>
<organism evidence="1 2">
    <name type="scientific">Ralstonia phage Reminis</name>
    <dbReference type="NCBI Taxonomy" id="2662139"/>
    <lineage>
        <taxon>Viruses</taxon>
        <taxon>Duplodnaviria</taxon>
        <taxon>Heunggongvirae</taxon>
        <taxon>Uroviricota</taxon>
        <taxon>Caudoviricetes</taxon>
        <taxon>Autographivirales</taxon>
        <taxon>Autographivirales incertae sedis</taxon>
        <taxon>Reminisvirus</taxon>
        <taxon>Reminisvirus reminis</taxon>
    </lineage>
</organism>
<dbReference type="Proteomes" id="UP000386225">
    <property type="component" value="Segment"/>
</dbReference>
<sequence length="66" mass="7550">MLAIPTMVAVILALTIIFGLSAIHFARAKKLYNVTRKGENWVVRDNKGRFVRITNNYWDVCKLGIE</sequence>